<proteinExistence type="predicted"/>
<dbReference type="Pfam" id="PF10673">
    <property type="entry name" value="DUF2487"/>
    <property type="match status" value="1"/>
</dbReference>
<dbReference type="InterPro" id="IPR019615">
    <property type="entry name" value="DUF2487"/>
</dbReference>
<dbReference type="RefSeq" id="WP_003387059.1">
    <property type="nucleotide sequence ID" value="NZ_APBN01000002.1"/>
</dbReference>
<dbReference type="GeneID" id="89500078"/>
<sequence length="135" mass="15921">MQWNIQEMEKWEELQPFVDTALLPLYLYRPDTKLVDHVMRTSYLLNVAASIEQKLKGRVLLFPLCYQFGHEPIPQQFPEGFQHCILLQFSGDDIKLLGQEARRLTVGDEDLDSPLRFEVTVDILTQEVIRMWQEK</sequence>
<evidence type="ECO:0000313" key="2">
    <source>
        <dbReference type="Proteomes" id="UP000012081"/>
    </source>
</evidence>
<dbReference type="EMBL" id="APBN01000002">
    <property type="protein sequence ID" value="EMT53571.1"/>
    <property type="molecule type" value="Genomic_DNA"/>
</dbReference>
<protein>
    <recommendedName>
        <fullName evidence="3">DUF2487 family protein</fullName>
    </recommendedName>
</protein>
<comment type="caution">
    <text evidence="1">The sequence shown here is derived from an EMBL/GenBank/DDBJ whole genome shotgun (WGS) entry which is preliminary data.</text>
</comment>
<dbReference type="STRING" id="1300222.I532_06145"/>
<keyword evidence="2" id="KW-1185">Reference proteome</keyword>
<organism evidence="1 2">
    <name type="scientific">Brevibacillus borstelensis AK1</name>
    <dbReference type="NCBI Taxonomy" id="1300222"/>
    <lineage>
        <taxon>Bacteria</taxon>
        <taxon>Bacillati</taxon>
        <taxon>Bacillota</taxon>
        <taxon>Bacilli</taxon>
        <taxon>Bacillales</taxon>
        <taxon>Paenibacillaceae</taxon>
        <taxon>Brevibacillus</taxon>
    </lineage>
</organism>
<evidence type="ECO:0000313" key="1">
    <source>
        <dbReference type="EMBL" id="EMT53571.1"/>
    </source>
</evidence>
<dbReference type="OrthoDB" id="2678750at2"/>
<evidence type="ECO:0008006" key="3">
    <source>
        <dbReference type="Google" id="ProtNLM"/>
    </source>
</evidence>
<name>M8E2R8_9BACL</name>
<dbReference type="AlphaFoldDB" id="M8E2R8"/>
<dbReference type="Proteomes" id="UP000012081">
    <property type="component" value="Unassembled WGS sequence"/>
</dbReference>
<dbReference type="PATRIC" id="fig|1300222.3.peg.1260"/>
<gene>
    <name evidence="1" type="ORF">I532_06145</name>
</gene>
<reference evidence="1 2" key="1">
    <citation type="submission" date="2013-03" db="EMBL/GenBank/DDBJ databases">
        <title>Assembly of a new bacterial strain Brevibacillus borstelensis AK1.</title>
        <authorList>
            <person name="Rajan I."/>
            <person name="PoliReddy D."/>
            <person name="Sugumar T."/>
            <person name="Rathinam K."/>
            <person name="Alqarawi S."/>
            <person name="Khalil A.B."/>
            <person name="Sivakumar N."/>
        </authorList>
    </citation>
    <scope>NUCLEOTIDE SEQUENCE [LARGE SCALE GENOMIC DNA]</scope>
    <source>
        <strain evidence="1 2">AK1</strain>
    </source>
</reference>
<accession>M8E2R8</accession>